<feature type="non-terminal residue" evidence="1">
    <location>
        <position position="174"/>
    </location>
</feature>
<dbReference type="EMBL" id="BARS01044061">
    <property type="protein sequence ID" value="GAG32075.1"/>
    <property type="molecule type" value="Genomic_DNA"/>
</dbReference>
<dbReference type="AlphaFoldDB" id="X0WN70"/>
<gene>
    <name evidence="1" type="ORF">S01H1_66622</name>
</gene>
<protein>
    <submittedName>
        <fullName evidence="1">Uncharacterized protein</fullName>
    </submittedName>
</protein>
<organism evidence="1">
    <name type="scientific">marine sediment metagenome</name>
    <dbReference type="NCBI Taxonomy" id="412755"/>
    <lineage>
        <taxon>unclassified sequences</taxon>
        <taxon>metagenomes</taxon>
        <taxon>ecological metagenomes</taxon>
    </lineage>
</organism>
<evidence type="ECO:0000313" key="1">
    <source>
        <dbReference type="EMBL" id="GAG32075.1"/>
    </source>
</evidence>
<accession>X0WN70</accession>
<name>X0WN70_9ZZZZ</name>
<proteinExistence type="predicted"/>
<dbReference type="InterPro" id="IPR011050">
    <property type="entry name" value="Pectin_lyase_fold/virulence"/>
</dbReference>
<dbReference type="SUPFAM" id="SSF51126">
    <property type="entry name" value="Pectin lyase-like"/>
    <property type="match status" value="1"/>
</dbReference>
<sequence length="174" mass="17999">MGWTNFPNGITSFGMPVLGVGEETMTTGNIFFVDSGNGSDTAGANGLNPDQPFATIDYAIGQCTANNGDIIFVMPGHTESPATTEGIDMDVAGVWIRGLGWGNDRPTITPENATVGIKMAAASCRVSNIVMTLGATTVTVADAFGITAAGCVVENCEVKQHASSQYTNLITVTD</sequence>
<comment type="caution">
    <text evidence="1">The sequence shown here is derived from an EMBL/GenBank/DDBJ whole genome shotgun (WGS) entry which is preliminary data.</text>
</comment>
<reference evidence="1" key="1">
    <citation type="journal article" date="2014" name="Front. Microbiol.">
        <title>High frequency of phylogenetically diverse reductive dehalogenase-homologous genes in deep subseafloor sedimentary metagenomes.</title>
        <authorList>
            <person name="Kawai M."/>
            <person name="Futagami T."/>
            <person name="Toyoda A."/>
            <person name="Takaki Y."/>
            <person name="Nishi S."/>
            <person name="Hori S."/>
            <person name="Arai W."/>
            <person name="Tsubouchi T."/>
            <person name="Morono Y."/>
            <person name="Uchiyama I."/>
            <person name="Ito T."/>
            <person name="Fujiyama A."/>
            <person name="Inagaki F."/>
            <person name="Takami H."/>
        </authorList>
    </citation>
    <scope>NUCLEOTIDE SEQUENCE</scope>
    <source>
        <strain evidence="1">Expedition CK06-06</strain>
    </source>
</reference>